<dbReference type="Pfam" id="PF01515">
    <property type="entry name" value="PTA_PTB"/>
    <property type="match status" value="1"/>
</dbReference>
<dbReference type="PANTHER" id="PTHR43356">
    <property type="entry name" value="PHOSPHATE ACETYLTRANSFERASE"/>
    <property type="match status" value="1"/>
</dbReference>
<proteinExistence type="inferred from homology"/>
<gene>
    <name evidence="5" type="ORF">HK17_09575</name>
</gene>
<dbReference type="InterPro" id="IPR050500">
    <property type="entry name" value="Phos_Acetyltrans/Butyryltrans"/>
</dbReference>
<dbReference type="NCBIfam" id="NF008852">
    <property type="entry name" value="PRK11890.1"/>
    <property type="match status" value="1"/>
</dbReference>
<evidence type="ECO:0000313" key="5">
    <source>
        <dbReference type="EMBL" id="OUI92832.1"/>
    </source>
</evidence>
<keyword evidence="3 5" id="KW-0012">Acyltransferase</keyword>
<comment type="similarity">
    <text evidence="1">Belongs to the phosphate acetyltransferase and butyryltransferase family.</text>
</comment>
<feature type="domain" description="Phosphate acetyl/butaryl transferase" evidence="4">
    <location>
        <begin position="91"/>
        <end position="300"/>
    </location>
</feature>
<dbReference type="NCBIfam" id="NF006045">
    <property type="entry name" value="PRK08190.1"/>
    <property type="match status" value="1"/>
</dbReference>
<protein>
    <submittedName>
        <fullName evidence="5">Phosphate acetyltransferase</fullName>
        <ecNumber evidence="5">2.3.1.8</ecNumber>
    </submittedName>
</protein>
<dbReference type="EC" id="2.3.1.8" evidence="5"/>
<evidence type="ECO:0000256" key="2">
    <source>
        <dbReference type="ARBA" id="ARBA00022679"/>
    </source>
</evidence>
<accession>A0A252AS76</accession>
<evidence type="ECO:0000256" key="1">
    <source>
        <dbReference type="ARBA" id="ARBA00005656"/>
    </source>
</evidence>
<dbReference type="InterPro" id="IPR012147">
    <property type="entry name" value="P_Ac_Bu_trans"/>
</dbReference>
<dbReference type="Proteomes" id="UP000194641">
    <property type="component" value="Unassembled WGS sequence"/>
</dbReference>
<name>A0A252AS76_9PROT</name>
<evidence type="ECO:0000256" key="3">
    <source>
        <dbReference type="ARBA" id="ARBA00023315"/>
    </source>
</evidence>
<evidence type="ECO:0000259" key="4">
    <source>
        <dbReference type="Pfam" id="PF01515"/>
    </source>
</evidence>
<dbReference type="Gene3D" id="3.40.718.10">
    <property type="entry name" value="Isopropylmalate Dehydrogenase"/>
    <property type="match status" value="1"/>
</dbReference>
<reference evidence="6" key="1">
    <citation type="submission" date="2014-06" db="EMBL/GenBank/DDBJ databases">
        <authorList>
            <person name="Winans N.J."/>
            <person name="Newell P.D."/>
            <person name="Douglas A.E."/>
        </authorList>
    </citation>
    <scope>NUCLEOTIDE SEQUENCE [LARGE SCALE GENOMIC DNA]</scope>
</reference>
<evidence type="ECO:0000313" key="6">
    <source>
        <dbReference type="Proteomes" id="UP000194641"/>
    </source>
</evidence>
<organism evidence="5 6">
    <name type="scientific">Acetobacter indonesiensis</name>
    <dbReference type="NCBI Taxonomy" id="104101"/>
    <lineage>
        <taxon>Bacteria</taxon>
        <taxon>Pseudomonadati</taxon>
        <taxon>Pseudomonadota</taxon>
        <taxon>Alphaproteobacteria</taxon>
        <taxon>Acetobacterales</taxon>
        <taxon>Acetobacteraceae</taxon>
        <taxon>Acetobacter</taxon>
    </lineage>
</organism>
<keyword evidence="2 5" id="KW-0808">Transferase</keyword>
<dbReference type="SUPFAM" id="SSF53659">
    <property type="entry name" value="Isocitrate/Isopropylmalate dehydrogenase-like"/>
    <property type="match status" value="1"/>
</dbReference>
<dbReference type="PIRSF" id="PIRSF000428">
    <property type="entry name" value="P_Ac_trans"/>
    <property type="match status" value="1"/>
</dbReference>
<dbReference type="EMBL" id="JOPA01000027">
    <property type="protein sequence ID" value="OUI92832.1"/>
    <property type="molecule type" value="Genomic_DNA"/>
</dbReference>
<dbReference type="AlphaFoldDB" id="A0A252AS76"/>
<sequence length="318" mass="33295">MQDGETLGTVHARHHWFDDLLSRASALPAVSVAVVYPCSPVVLNAAVDVAEDGFLHPVLLGPEETIRSLAAECGRDLSLCKIVCCPDAKAASEYAVQLVHDGTVSLIMKGALHTDMLLHAVLQHENGLRTGRRVSHVFVMDVPAYPRPLLVTDGVVNIAPDLACKADILRNAVALAHTLGLKIPKVAVLSAVETVTAALPSTIDAAALSKMADRRQITGALVDGPLAFDNAINMDAAREKEIVSPVAGQADVLLVPDIEAGNMLAKQLTFLAGADAAGIVLGAKVPIILTSRADSERARVLSCVLGRLVAEDQAAGQS</sequence>
<dbReference type="PANTHER" id="PTHR43356:SF2">
    <property type="entry name" value="PHOSPHATE ACETYLTRANSFERASE"/>
    <property type="match status" value="1"/>
</dbReference>
<dbReference type="GO" id="GO:0008959">
    <property type="term" value="F:phosphate acetyltransferase activity"/>
    <property type="evidence" value="ECO:0007669"/>
    <property type="project" value="UniProtKB-EC"/>
</dbReference>
<comment type="caution">
    <text evidence="5">The sequence shown here is derived from an EMBL/GenBank/DDBJ whole genome shotgun (WGS) entry which is preliminary data.</text>
</comment>
<dbReference type="InterPro" id="IPR002505">
    <property type="entry name" value="PTA_PTB"/>
</dbReference>
<dbReference type="RefSeq" id="WP_086659674.1">
    <property type="nucleotide sequence ID" value="NZ_JBJJWX010000003.1"/>
</dbReference>